<gene>
    <name evidence="2" type="ORF">AVDCRST_MAG78-332</name>
</gene>
<organism evidence="2">
    <name type="scientific">uncultured Rubrobacteraceae bacterium</name>
    <dbReference type="NCBI Taxonomy" id="349277"/>
    <lineage>
        <taxon>Bacteria</taxon>
        <taxon>Bacillati</taxon>
        <taxon>Actinomycetota</taxon>
        <taxon>Rubrobacteria</taxon>
        <taxon>Rubrobacterales</taxon>
        <taxon>Rubrobacteraceae</taxon>
        <taxon>environmental samples</taxon>
    </lineage>
</organism>
<feature type="compositionally biased region" description="Gly residues" evidence="1">
    <location>
        <begin position="154"/>
        <end position="168"/>
    </location>
</feature>
<accession>A0A6J4PIL1</accession>
<evidence type="ECO:0000256" key="1">
    <source>
        <dbReference type="SAM" id="MobiDB-lite"/>
    </source>
</evidence>
<evidence type="ECO:0000313" key="2">
    <source>
        <dbReference type="EMBL" id="CAA9411141.1"/>
    </source>
</evidence>
<dbReference type="AlphaFoldDB" id="A0A6J4PIL1"/>
<keyword evidence="2" id="KW-0378">Hydrolase</keyword>
<feature type="compositionally biased region" description="Basic residues" evidence="1">
    <location>
        <begin position="1"/>
        <end position="10"/>
    </location>
</feature>
<sequence length="186" mass="20702">ERHHARHIRGRGPGGLLSPRRGRAASVRLPRGRRGRLASGRGQPAQSARQRSEPDEEPYPEPPHPPRKLGLEGRVFHALSHRRAPDPDPFPARVDAFRRPGLARGYALSQPVHRPGRRLRIAPRRRRPEQEGRAAPVASRTVHEAPAPRHPVRRGGGVRGGSRGSRGGGVRDLRATPRRGVHRRRL</sequence>
<protein>
    <submittedName>
        <fullName evidence="2">Membrane-bound metal-dependent hydrolase YdjM, induced during SOS response</fullName>
    </submittedName>
</protein>
<feature type="region of interest" description="Disordered" evidence="1">
    <location>
        <begin position="1"/>
        <end position="186"/>
    </location>
</feature>
<feature type="non-terminal residue" evidence="2">
    <location>
        <position position="186"/>
    </location>
</feature>
<reference evidence="2" key="1">
    <citation type="submission" date="2020-02" db="EMBL/GenBank/DDBJ databases">
        <authorList>
            <person name="Meier V. D."/>
        </authorList>
    </citation>
    <scope>NUCLEOTIDE SEQUENCE</scope>
    <source>
        <strain evidence="2">AVDCRST_MAG78</strain>
    </source>
</reference>
<dbReference type="GO" id="GO:0016787">
    <property type="term" value="F:hydrolase activity"/>
    <property type="evidence" value="ECO:0007669"/>
    <property type="project" value="UniProtKB-KW"/>
</dbReference>
<proteinExistence type="predicted"/>
<name>A0A6J4PIL1_9ACTN</name>
<dbReference type="EMBL" id="CADCVB010000024">
    <property type="protein sequence ID" value="CAA9411141.1"/>
    <property type="molecule type" value="Genomic_DNA"/>
</dbReference>
<feature type="non-terminal residue" evidence="2">
    <location>
        <position position="1"/>
    </location>
</feature>
<feature type="compositionally biased region" description="Basic residues" evidence="1">
    <location>
        <begin position="114"/>
        <end position="127"/>
    </location>
</feature>
<feature type="compositionally biased region" description="Basic residues" evidence="1">
    <location>
        <begin position="176"/>
        <end position="186"/>
    </location>
</feature>